<dbReference type="SUPFAM" id="SSF56801">
    <property type="entry name" value="Acetyl-CoA synthetase-like"/>
    <property type="match status" value="1"/>
</dbReference>
<dbReference type="GO" id="GO:0031956">
    <property type="term" value="F:medium-chain fatty acid-CoA ligase activity"/>
    <property type="evidence" value="ECO:0007669"/>
    <property type="project" value="TreeGrafter"/>
</dbReference>
<protein>
    <submittedName>
        <fullName evidence="3">Feruloyl-CoA synthase</fullName>
    </submittedName>
</protein>
<gene>
    <name evidence="3" type="ORF">SAMN05421850_102192</name>
</gene>
<comment type="similarity">
    <text evidence="1">Belongs to the ATP-dependent AMP-binding enzyme family.</text>
</comment>
<dbReference type="InterPro" id="IPR042099">
    <property type="entry name" value="ANL_N_sf"/>
</dbReference>
<organism evidence="3 4">
    <name type="scientific">Lutimaribacter saemankumensis</name>
    <dbReference type="NCBI Taxonomy" id="490829"/>
    <lineage>
        <taxon>Bacteria</taxon>
        <taxon>Pseudomonadati</taxon>
        <taxon>Pseudomonadota</taxon>
        <taxon>Alphaproteobacteria</taxon>
        <taxon>Rhodobacterales</taxon>
        <taxon>Roseobacteraceae</taxon>
        <taxon>Lutimaribacter</taxon>
    </lineage>
</organism>
<keyword evidence="4" id="KW-1185">Reference proteome</keyword>
<dbReference type="AlphaFoldDB" id="A0A1G8JM98"/>
<dbReference type="PANTHER" id="PTHR43201:SF8">
    <property type="entry name" value="ACYL-COA SYNTHETASE FAMILY MEMBER 3"/>
    <property type="match status" value="1"/>
</dbReference>
<sequence length="593" mass="63909">MTDTRVVPQSVARSVRADGAVILTSRHALGPVADTTGDWLHDWAARTPDAVFLAERSGPGWREVNYAEALQQVRALAAWLLDQPEQGPVMMISGNSVDHGLLALAAQYIGRANVPVAEQYSLIPGAHDRLIYVVEKVRPSLIYVDNAIRYAEALALPQLADIPVVASLPEGAPRPVTPMAEALKAGRGDVAAAHDLVTPDTVGKILFTSGSTSHPKGVLTTHRMMCVNQTQIADAFPVLRAEPPKILDWLPWNHVFGGSHNFNMMLAHGGALYIDDGKPTDALFPRTLENMQMHVGTLSFNVPVGYARQVAALRADADLRRRFFTGLHFTFYAGASLPQETWDALGDMAREVTGDVPLMVSSWGMTETAPAVLLTHERITRSGIVGAPLAGTEVKLLPEDEGRYELRVKGPNVMPGYFEDPEKTAAAFDGEGFLITGDAVRFVTEDDPDRGLRFDGRISEDFKLTSGTWVRVAALRGALMTALDGLAADVVVTGHDRAELGVLIFPASSVSGDGACTDPAWMEQVRARLAPLAAAATGSSTRVGRALILTEPPSLETQEMTAKGNLNTRKVLDRRADLVGRLYDDADPAVIRP</sequence>
<dbReference type="EMBL" id="FNEB01000002">
    <property type="protein sequence ID" value="SDI32127.1"/>
    <property type="molecule type" value="Genomic_DNA"/>
</dbReference>
<dbReference type="PANTHER" id="PTHR43201">
    <property type="entry name" value="ACYL-COA SYNTHETASE"/>
    <property type="match status" value="1"/>
</dbReference>
<dbReference type="Pfam" id="PF00501">
    <property type="entry name" value="AMP-binding"/>
    <property type="match status" value="1"/>
</dbReference>
<dbReference type="InterPro" id="IPR000873">
    <property type="entry name" value="AMP-dep_synth/lig_dom"/>
</dbReference>
<dbReference type="RefSeq" id="WP_090027435.1">
    <property type="nucleotide sequence ID" value="NZ_FNEB01000002.1"/>
</dbReference>
<name>A0A1G8JM98_9RHOB</name>
<dbReference type="Pfam" id="PF23562">
    <property type="entry name" value="AMP-binding_C_3"/>
    <property type="match status" value="1"/>
</dbReference>
<feature type="domain" description="AMP-dependent synthetase/ligase" evidence="2">
    <location>
        <begin position="41"/>
        <end position="418"/>
    </location>
</feature>
<dbReference type="Gene3D" id="3.40.50.12780">
    <property type="entry name" value="N-terminal domain of ligase-like"/>
    <property type="match status" value="1"/>
</dbReference>
<proteinExistence type="inferred from homology"/>
<evidence type="ECO:0000313" key="4">
    <source>
        <dbReference type="Proteomes" id="UP000199340"/>
    </source>
</evidence>
<dbReference type="STRING" id="490829.SAMN05421850_102192"/>
<dbReference type="InterPro" id="IPR020845">
    <property type="entry name" value="AMP-binding_CS"/>
</dbReference>
<evidence type="ECO:0000313" key="3">
    <source>
        <dbReference type="EMBL" id="SDI32127.1"/>
    </source>
</evidence>
<dbReference type="PROSITE" id="PS00455">
    <property type="entry name" value="AMP_BINDING"/>
    <property type="match status" value="1"/>
</dbReference>
<accession>A0A1G8JM98</accession>
<dbReference type="Proteomes" id="UP000199340">
    <property type="component" value="Unassembled WGS sequence"/>
</dbReference>
<dbReference type="OrthoDB" id="9803968at2"/>
<evidence type="ECO:0000256" key="1">
    <source>
        <dbReference type="ARBA" id="ARBA00006432"/>
    </source>
</evidence>
<reference evidence="3 4" key="1">
    <citation type="submission" date="2016-10" db="EMBL/GenBank/DDBJ databases">
        <authorList>
            <person name="de Groot N.N."/>
        </authorList>
    </citation>
    <scope>NUCLEOTIDE SEQUENCE [LARGE SCALE GENOMIC DNA]</scope>
    <source>
        <strain evidence="3 4">DSM 28010</strain>
    </source>
</reference>
<dbReference type="GO" id="GO:0006631">
    <property type="term" value="P:fatty acid metabolic process"/>
    <property type="evidence" value="ECO:0007669"/>
    <property type="project" value="TreeGrafter"/>
</dbReference>
<evidence type="ECO:0000259" key="2">
    <source>
        <dbReference type="Pfam" id="PF00501"/>
    </source>
</evidence>